<feature type="transmembrane region" description="Helical" evidence="7">
    <location>
        <begin position="387"/>
        <end position="408"/>
    </location>
</feature>
<evidence type="ECO:0000256" key="1">
    <source>
        <dbReference type="ARBA" id="ARBA00000085"/>
    </source>
</evidence>
<feature type="transmembrane region" description="Helical" evidence="7">
    <location>
        <begin position="41"/>
        <end position="65"/>
    </location>
</feature>
<dbReference type="PANTHER" id="PTHR43047">
    <property type="entry name" value="TWO-COMPONENT HISTIDINE PROTEIN KINASE"/>
    <property type="match status" value="1"/>
</dbReference>
<dbReference type="FunFam" id="3.30.565.10:FF:000010">
    <property type="entry name" value="Sensor histidine kinase RcsC"/>
    <property type="match status" value="1"/>
</dbReference>
<evidence type="ECO:0000256" key="2">
    <source>
        <dbReference type="ARBA" id="ARBA00012438"/>
    </source>
</evidence>
<dbReference type="Pfam" id="PF00072">
    <property type="entry name" value="Response_reg"/>
    <property type="match status" value="1"/>
</dbReference>
<evidence type="ECO:0000259" key="9">
    <source>
        <dbReference type="PROSITE" id="PS50110"/>
    </source>
</evidence>
<gene>
    <name evidence="10" type="ORF">MNBD_GAMMA10-3020</name>
</gene>
<dbReference type="PROSITE" id="PS50109">
    <property type="entry name" value="HIS_KIN"/>
    <property type="match status" value="1"/>
</dbReference>
<keyword evidence="7" id="KW-1133">Transmembrane helix</keyword>
<dbReference type="SUPFAM" id="SSF55874">
    <property type="entry name" value="ATPase domain of HSP90 chaperone/DNA topoisomerase II/histidine kinase"/>
    <property type="match status" value="1"/>
</dbReference>
<reference evidence="10" key="1">
    <citation type="submission" date="2018-06" db="EMBL/GenBank/DDBJ databases">
        <authorList>
            <person name="Zhirakovskaya E."/>
        </authorList>
    </citation>
    <scope>NUCLEOTIDE SEQUENCE</scope>
</reference>
<feature type="transmembrane region" description="Helical" evidence="7">
    <location>
        <begin position="458"/>
        <end position="478"/>
    </location>
</feature>
<dbReference type="InterPro" id="IPR005467">
    <property type="entry name" value="His_kinase_dom"/>
</dbReference>
<proteinExistence type="predicted"/>
<dbReference type="PANTHER" id="PTHR43047:SF72">
    <property type="entry name" value="OSMOSENSING HISTIDINE PROTEIN KINASE SLN1"/>
    <property type="match status" value="1"/>
</dbReference>
<evidence type="ECO:0000256" key="4">
    <source>
        <dbReference type="ARBA" id="ARBA00022679"/>
    </source>
</evidence>
<feature type="transmembrane region" description="Helical" evidence="7">
    <location>
        <begin position="149"/>
        <end position="167"/>
    </location>
</feature>
<feature type="domain" description="Histidine kinase" evidence="8">
    <location>
        <begin position="682"/>
        <end position="899"/>
    </location>
</feature>
<dbReference type="PRINTS" id="PR00344">
    <property type="entry name" value="BCTRLSENSOR"/>
</dbReference>
<dbReference type="CDD" id="cd00156">
    <property type="entry name" value="REC"/>
    <property type="match status" value="1"/>
</dbReference>
<dbReference type="InterPro" id="IPR003594">
    <property type="entry name" value="HATPase_dom"/>
</dbReference>
<feature type="transmembrane region" description="Helical" evidence="7">
    <location>
        <begin position="572"/>
        <end position="592"/>
    </location>
</feature>
<dbReference type="SUPFAM" id="SSF47384">
    <property type="entry name" value="Homodimeric domain of signal transducing histidine kinase"/>
    <property type="match status" value="1"/>
</dbReference>
<keyword evidence="7" id="KW-0472">Membrane</keyword>
<dbReference type="PROSITE" id="PS50110">
    <property type="entry name" value="RESPONSE_REGULATORY"/>
    <property type="match status" value="1"/>
</dbReference>
<evidence type="ECO:0000256" key="3">
    <source>
        <dbReference type="ARBA" id="ARBA00022553"/>
    </source>
</evidence>
<evidence type="ECO:0000313" key="10">
    <source>
        <dbReference type="EMBL" id="VAW60860.1"/>
    </source>
</evidence>
<feature type="transmembrane region" description="Helical" evidence="7">
    <location>
        <begin position="429"/>
        <end position="452"/>
    </location>
</feature>
<dbReference type="SMART" id="SM00448">
    <property type="entry name" value="REC"/>
    <property type="match status" value="1"/>
</dbReference>
<dbReference type="GO" id="GO:0005886">
    <property type="term" value="C:plasma membrane"/>
    <property type="evidence" value="ECO:0007669"/>
    <property type="project" value="TreeGrafter"/>
</dbReference>
<feature type="transmembrane region" description="Helical" evidence="7">
    <location>
        <begin position="222"/>
        <end position="239"/>
    </location>
</feature>
<keyword evidence="7" id="KW-0812">Transmembrane</keyword>
<keyword evidence="4" id="KW-0808">Transferase</keyword>
<dbReference type="CDD" id="cd00082">
    <property type="entry name" value="HisKA"/>
    <property type="match status" value="1"/>
</dbReference>
<feature type="transmembrane region" description="Helical" evidence="7">
    <location>
        <begin position="612"/>
        <end position="630"/>
    </location>
</feature>
<dbReference type="Gene3D" id="1.10.4160.10">
    <property type="entry name" value="Hydantoin permease"/>
    <property type="match status" value="1"/>
</dbReference>
<dbReference type="AlphaFoldDB" id="A0A3B0X8G5"/>
<evidence type="ECO:0000256" key="7">
    <source>
        <dbReference type="SAM" id="Phobius"/>
    </source>
</evidence>
<keyword evidence="5 10" id="KW-0418">Kinase</keyword>
<accession>A0A3B0X8G5</accession>
<dbReference type="CDD" id="cd16922">
    <property type="entry name" value="HATPase_EvgS-ArcB-TorS-like"/>
    <property type="match status" value="1"/>
</dbReference>
<dbReference type="InterPro" id="IPR001789">
    <property type="entry name" value="Sig_transdc_resp-reg_receiver"/>
</dbReference>
<dbReference type="Pfam" id="PF00512">
    <property type="entry name" value="HisKA"/>
    <property type="match status" value="1"/>
</dbReference>
<feature type="transmembrane region" description="Helical" evidence="7">
    <location>
        <begin position="362"/>
        <end position="381"/>
    </location>
</feature>
<dbReference type="SMART" id="SM00387">
    <property type="entry name" value="HATPase_c"/>
    <property type="match status" value="1"/>
</dbReference>
<protein>
    <recommendedName>
        <fullName evidence="2">histidine kinase</fullName>
        <ecNumber evidence="2">2.7.13.3</ecNumber>
    </recommendedName>
</protein>
<feature type="domain" description="Response regulatory" evidence="9">
    <location>
        <begin position="922"/>
        <end position="1036"/>
    </location>
</feature>
<dbReference type="InterPro" id="IPR003661">
    <property type="entry name" value="HisK_dim/P_dom"/>
</dbReference>
<comment type="catalytic activity">
    <reaction evidence="1">
        <text>ATP + protein L-histidine = ADP + protein N-phospho-L-histidine.</text>
        <dbReference type="EC" id="2.7.13.3"/>
    </reaction>
</comment>
<dbReference type="SMART" id="SM00388">
    <property type="entry name" value="HisKA"/>
    <property type="match status" value="1"/>
</dbReference>
<evidence type="ECO:0000256" key="5">
    <source>
        <dbReference type="ARBA" id="ARBA00022777"/>
    </source>
</evidence>
<dbReference type="InterPro" id="IPR036097">
    <property type="entry name" value="HisK_dim/P_sf"/>
</dbReference>
<name>A0A3B0X8G5_9ZZZZ</name>
<feature type="coiled-coil region" evidence="6">
    <location>
        <begin position="735"/>
        <end position="762"/>
    </location>
</feature>
<dbReference type="GO" id="GO:0009927">
    <property type="term" value="F:histidine phosphotransfer kinase activity"/>
    <property type="evidence" value="ECO:0007669"/>
    <property type="project" value="TreeGrafter"/>
</dbReference>
<feature type="transmembrane region" description="Helical" evidence="7">
    <location>
        <begin position="105"/>
        <end position="129"/>
    </location>
</feature>
<evidence type="ECO:0000256" key="6">
    <source>
        <dbReference type="SAM" id="Coils"/>
    </source>
</evidence>
<sequence length="1139" mass="126267">MNKDALLIRREYNKWVANETLEDYALRYTARQARRWSAGSVANTALGIVSFLALEAIGGAITLSYGFTNAMWAILVVGGIIFLSGLPLSYYAARYGVDIDLLTRGAGFGYIGSTISSLIYASFTFIFFALEAAIMSMALHMMFDIPLSLAYVISAVVIIPLVTHGISRISRFQAWTQPVWLVLQILPLVFIGVHESDVFASWMVFPGVDTGSGPAGGQHFDLLLFGAAAAVIFPLIAQNGEQADFLRFLPEPDQCKKNQWWMAVIGAGPGWVVFGVIKLFIGSFLAVLALRHGLAPELASDPAHMYTVAFNYIASNPDMALWLAGIFVIISQLKINVTNAYAGSIAWGNFFSRLTHSHPGRVVWLVFNVAIALMLMELGLYQAFETILITYAILVVAWIGCVVADLVINKPLGLSPAHIEFRRGHLYDINPVGVISMIIASCTGIAANLGVLGDVAEALAAFLSLLIPFILVPLTGWLTQGRYYLARPQEEASGLENVRQQCRICENTFDHEDMSHCPSYSGSICSLCCALDSRCADQCRPDAHLAAQTSAVFSRILPAFVNRHLHSVTGHFIAMFIITAGIIAGLLSMVFYAQKNRTLFDLTLISTTLWQVFFLFLLLTGVLIWLYVLAQKSTRFALDEIQFQADLLAEEVKAHEVTAVELAHARDVANAANLAKSRYLSGVSHELRTPLNTIFGYAQLMETDSLEASKTQKIAGVIRRSSEHLSDVIEGLLEISKIEARKLNLQRDIVDLRTLIEQLDDMFRPQAERKGLDFIMQCSAETPAFISTDEKRLRQILLNLLSNAIKFTDEGKVELSVRYRNQVASIYVKDTGVGIAKADQQRIFEPFERVQDQQIQRTSGTGLGLSISRLLVQMMGGSLELISESGQGSEFCLRLFLPAVSEAPVVSHNQKDIRGYTGRIRQIMPVDDEKSHRDLIYDFLHPLGFAIHPAESAEKALAILKTQPIDLLLLDISMPGMNGWQLLEELRVRGFNMPVIMLSADSYIDAHLSQKNADFQAYISKPVHLNKLLGQLQRCLDLHWKAPLAAENRKGAEQGVIRDSAVEDVSMENTRIDEMALNIKIITSLKEFAKIGYLKGVLECTEQLELKTPQAQWVKQLRVLADKCDLNAIVRMVDRQLKL</sequence>
<dbReference type="Gene3D" id="1.10.287.130">
    <property type="match status" value="1"/>
</dbReference>
<dbReference type="Pfam" id="PF02518">
    <property type="entry name" value="HATPase_c"/>
    <property type="match status" value="1"/>
</dbReference>
<dbReference type="InterPro" id="IPR011006">
    <property type="entry name" value="CheY-like_superfamily"/>
</dbReference>
<dbReference type="InterPro" id="IPR036890">
    <property type="entry name" value="HATPase_C_sf"/>
</dbReference>
<dbReference type="SUPFAM" id="SSF52172">
    <property type="entry name" value="CheY-like"/>
    <property type="match status" value="1"/>
</dbReference>
<dbReference type="EC" id="2.7.13.3" evidence="2"/>
<keyword evidence="3" id="KW-0597">Phosphoprotein</keyword>
<feature type="transmembrane region" description="Helical" evidence="7">
    <location>
        <begin position="309"/>
        <end position="330"/>
    </location>
</feature>
<dbReference type="InterPro" id="IPR004358">
    <property type="entry name" value="Sig_transdc_His_kin-like_C"/>
</dbReference>
<feature type="transmembrane region" description="Helical" evidence="7">
    <location>
        <begin position="260"/>
        <end position="289"/>
    </location>
</feature>
<organism evidence="10">
    <name type="scientific">hydrothermal vent metagenome</name>
    <dbReference type="NCBI Taxonomy" id="652676"/>
    <lineage>
        <taxon>unclassified sequences</taxon>
        <taxon>metagenomes</taxon>
        <taxon>ecological metagenomes</taxon>
    </lineage>
</organism>
<dbReference type="Gene3D" id="3.40.50.2300">
    <property type="match status" value="1"/>
</dbReference>
<dbReference type="Gene3D" id="3.30.565.10">
    <property type="entry name" value="Histidine kinase-like ATPase, C-terminal domain"/>
    <property type="match status" value="1"/>
</dbReference>
<feature type="transmembrane region" description="Helical" evidence="7">
    <location>
        <begin position="71"/>
        <end position="93"/>
    </location>
</feature>
<keyword evidence="6" id="KW-0175">Coiled coil</keyword>
<dbReference type="GO" id="GO:0000155">
    <property type="term" value="F:phosphorelay sensor kinase activity"/>
    <property type="evidence" value="ECO:0007669"/>
    <property type="project" value="InterPro"/>
</dbReference>
<feature type="transmembrane region" description="Helical" evidence="7">
    <location>
        <begin position="179"/>
        <end position="202"/>
    </location>
</feature>
<evidence type="ECO:0000259" key="8">
    <source>
        <dbReference type="PROSITE" id="PS50109"/>
    </source>
</evidence>
<dbReference type="EMBL" id="UOFJ01000015">
    <property type="protein sequence ID" value="VAW60860.1"/>
    <property type="molecule type" value="Genomic_DNA"/>
</dbReference>